<reference evidence="1" key="1">
    <citation type="journal article" date="2014" name="Front. Microbiol.">
        <title>High frequency of phylogenetically diverse reductive dehalogenase-homologous genes in deep subseafloor sedimentary metagenomes.</title>
        <authorList>
            <person name="Kawai M."/>
            <person name="Futagami T."/>
            <person name="Toyoda A."/>
            <person name="Takaki Y."/>
            <person name="Nishi S."/>
            <person name="Hori S."/>
            <person name="Arai W."/>
            <person name="Tsubouchi T."/>
            <person name="Morono Y."/>
            <person name="Uchiyama I."/>
            <person name="Ito T."/>
            <person name="Fujiyama A."/>
            <person name="Inagaki F."/>
            <person name="Takami H."/>
        </authorList>
    </citation>
    <scope>NUCLEOTIDE SEQUENCE</scope>
    <source>
        <strain evidence="1">Expedition CK06-06</strain>
    </source>
</reference>
<proteinExistence type="predicted"/>
<protein>
    <submittedName>
        <fullName evidence="1">Uncharacterized protein</fullName>
    </submittedName>
</protein>
<evidence type="ECO:0000313" key="1">
    <source>
        <dbReference type="EMBL" id="GAG80731.1"/>
    </source>
</evidence>
<name>X1C8J7_9ZZZZ</name>
<sequence length="41" mass="4031">SPPRPVDMGSTTFKAAAAAMAASIAFPPCHSMLAPACAARG</sequence>
<gene>
    <name evidence="1" type="ORF">S01H4_35698</name>
</gene>
<dbReference type="EMBL" id="BART01019009">
    <property type="protein sequence ID" value="GAG80731.1"/>
    <property type="molecule type" value="Genomic_DNA"/>
</dbReference>
<organism evidence="1">
    <name type="scientific">marine sediment metagenome</name>
    <dbReference type="NCBI Taxonomy" id="412755"/>
    <lineage>
        <taxon>unclassified sequences</taxon>
        <taxon>metagenomes</taxon>
        <taxon>ecological metagenomes</taxon>
    </lineage>
</organism>
<dbReference type="AlphaFoldDB" id="X1C8J7"/>
<feature type="non-terminal residue" evidence="1">
    <location>
        <position position="1"/>
    </location>
</feature>
<comment type="caution">
    <text evidence="1">The sequence shown here is derived from an EMBL/GenBank/DDBJ whole genome shotgun (WGS) entry which is preliminary data.</text>
</comment>
<accession>X1C8J7</accession>